<organism evidence="8 9">
    <name type="scientific">Cohnella silvisoli</name>
    <dbReference type="NCBI Taxonomy" id="2873699"/>
    <lineage>
        <taxon>Bacteria</taxon>
        <taxon>Bacillati</taxon>
        <taxon>Bacillota</taxon>
        <taxon>Bacilli</taxon>
        <taxon>Bacillales</taxon>
        <taxon>Paenibacillaceae</taxon>
        <taxon>Cohnella</taxon>
    </lineage>
</organism>
<dbReference type="SUPFAM" id="SSF88946">
    <property type="entry name" value="Sigma2 domain of RNA polymerase sigma factors"/>
    <property type="match status" value="1"/>
</dbReference>
<feature type="domain" description="RNA polymerase sigma-70 region 2" evidence="6">
    <location>
        <begin position="10"/>
        <end position="78"/>
    </location>
</feature>
<keyword evidence="5" id="KW-0804">Transcription</keyword>
<dbReference type="RefSeq" id="WP_232184763.1">
    <property type="nucleotide sequence ID" value="NZ_JAIOAP010000003.1"/>
</dbReference>
<name>A0ABV1KY59_9BACL</name>
<dbReference type="InterPro" id="IPR013325">
    <property type="entry name" value="RNA_pol_sigma_r2"/>
</dbReference>
<evidence type="ECO:0000256" key="2">
    <source>
        <dbReference type="ARBA" id="ARBA00023015"/>
    </source>
</evidence>
<keyword evidence="9" id="KW-1185">Reference proteome</keyword>
<evidence type="ECO:0000256" key="5">
    <source>
        <dbReference type="ARBA" id="ARBA00023163"/>
    </source>
</evidence>
<keyword evidence="3" id="KW-0731">Sigma factor</keyword>
<protein>
    <submittedName>
        <fullName evidence="8">RNA polymerase sigma factor</fullName>
    </submittedName>
</protein>
<dbReference type="Pfam" id="PF08281">
    <property type="entry name" value="Sigma70_r4_2"/>
    <property type="match status" value="1"/>
</dbReference>
<evidence type="ECO:0000256" key="1">
    <source>
        <dbReference type="ARBA" id="ARBA00010641"/>
    </source>
</evidence>
<dbReference type="Proteomes" id="UP001493487">
    <property type="component" value="Unassembled WGS sequence"/>
</dbReference>
<evidence type="ECO:0000313" key="9">
    <source>
        <dbReference type="Proteomes" id="UP001493487"/>
    </source>
</evidence>
<comment type="caution">
    <text evidence="8">The sequence shown here is derived from an EMBL/GenBank/DDBJ whole genome shotgun (WGS) entry which is preliminary data.</text>
</comment>
<evidence type="ECO:0000256" key="3">
    <source>
        <dbReference type="ARBA" id="ARBA00023082"/>
    </source>
</evidence>
<dbReference type="PANTHER" id="PTHR43133:SF8">
    <property type="entry name" value="RNA POLYMERASE SIGMA FACTOR HI_1459-RELATED"/>
    <property type="match status" value="1"/>
</dbReference>
<evidence type="ECO:0000259" key="6">
    <source>
        <dbReference type="Pfam" id="PF04542"/>
    </source>
</evidence>
<dbReference type="PANTHER" id="PTHR43133">
    <property type="entry name" value="RNA POLYMERASE ECF-TYPE SIGMA FACTO"/>
    <property type="match status" value="1"/>
</dbReference>
<keyword evidence="4" id="KW-0238">DNA-binding</keyword>
<dbReference type="InterPro" id="IPR039425">
    <property type="entry name" value="RNA_pol_sigma-70-like"/>
</dbReference>
<dbReference type="SUPFAM" id="SSF88659">
    <property type="entry name" value="Sigma3 and sigma4 domains of RNA polymerase sigma factors"/>
    <property type="match status" value="1"/>
</dbReference>
<dbReference type="Pfam" id="PF04542">
    <property type="entry name" value="Sigma70_r2"/>
    <property type="match status" value="1"/>
</dbReference>
<comment type="similarity">
    <text evidence="1">Belongs to the sigma-70 factor family. ECF subfamily.</text>
</comment>
<dbReference type="InterPro" id="IPR036388">
    <property type="entry name" value="WH-like_DNA-bd_sf"/>
</dbReference>
<dbReference type="EMBL" id="JASKHM010000013">
    <property type="protein sequence ID" value="MEQ4485029.1"/>
    <property type="molecule type" value="Genomic_DNA"/>
</dbReference>
<dbReference type="Gene3D" id="1.10.10.10">
    <property type="entry name" value="Winged helix-like DNA-binding domain superfamily/Winged helix DNA-binding domain"/>
    <property type="match status" value="1"/>
</dbReference>
<accession>A0ABV1KY59</accession>
<dbReference type="NCBIfam" id="TIGR02937">
    <property type="entry name" value="sigma70-ECF"/>
    <property type="match status" value="1"/>
</dbReference>
<gene>
    <name evidence="8" type="ORF">QJS35_21815</name>
</gene>
<reference evidence="8 9" key="1">
    <citation type="journal article" date="2023" name="Genome Announc.">
        <title>Pan-Genome Analyses of the Genus Cohnella and Proposal of the Novel Species Cohnella silvisoli sp. nov., Isolated from Forest Soil.</title>
        <authorList>
            <person name="Wang C."/>
            <person name="Mao L."/>
            <person name="Bao G."/>
            <person name="Zhu H."/>
        </authorList>
    </citation>
    <scope>NUCLEOTIDE SEQUENCE [LARGE SCALE GENOMIC DNA]</scope>
    <source>
        <strain evidence="8 9">NL03-T5-1</strain>
    </source>
</reference>
<dbReference type="InterPro" id="IPR013249">
    <property type="entry name" value="RNA_pol_sigma70_r4_t2"/>
</dbReference>
<evidence type="ECO:0000259" key="7">
    <source>
        <dbReference type="Pfam" id="PF08281"/>
    </source>
</evidence>
<feature type="domain" description="RNA polymerase sigma factor 70 region 4 type 2" evidence="7">
    <location>
        <begin position="107"/>
        <end position="150"/>
    </location>
</feature>
<sequence>MDVIPAYETLVAPHLDDLRLYCFYLTKSKWDGEDLFQETLLKSLLFFVHAEPFLHVKPFLMHVARNLWIDHIRKHQRRRHAQMSPQMTYYTDNDYVEVRSALEWLAERLPRRNIEMWLLFEYFGYSMQEVAGALNCSISAVKSALFRTRDLLRNRQTIATNRKVIHIDVERWSRAVMQDRPQCLLFEG</sequence>
<evidence type="ECO:0000256" key="4">
    <source>
        <dbReference type="ARBA" id="ARBA00023125"/>
    </source>
</evidence>
<dbReference type="InterPro" id="IPR007627">
    <property type="entry name" value="RNA_pol_sigma70_r2"/>
</dbReference>
<dbReference type="InterPro" id="IPR014284">
    <property type="entry name" value="RNA_pol_sigma-70_dom"/>
</dbReference>
<proteinExistence type="inferred from homology"/>
<dbReference type="InterPro" id="IPR013324">
    <property type="entry name" value="RNA_pol_sigma_r3/r4-like"/>
</dbReference>
<keyword evidence="2" id="KW-0805">Transcription regulation</keyword>
<dbReference type="Gene3D" id="1.10.1740.10">
    <property type="match status" value="1"/>
</dbReference>
<evidence type="ECO:0000313" key="8">
    <source>
        <dbReference type="EMBL" id="MEQ4485029.1"/>
    </source>
</evidence>